<protein>
    <submittedName>
        <fullName evidence="2">GL14078</fullName>
    </submittedName>
</protein>
<sequence length="294" mass="32795">MWHASAKRLDLRYLNQELPRPMDQLLFMGDMQKSFKCVVLDVDRTVDNLKALETAEVGDMSSVQECHVMLKGLSPATGAQGDTAQTSSCRVTFSEWPMHSLPKLMVNLRRLHLYCNVQVHFIEQLRKPGAAGPLRQHLAERHHGCVRTLPPAGATLDQGRVRRPPRPQRRGQVPLRERHIGARQHFRQSAGPADQSPPPAADRADAVRPQQQPGRGLSALNRRPEGRLHRGHTDGLRMARQRCPEPRDHGHGSLHSPGPPRPGQLRLRAHGDRKPRSAAGPAPHCAEPVPQSDR</sequence>
<feature type="compositionally biased region" description="Basic and acidic residues" evidence="1">
    <location>
        <begin position="222"/>
        <end position="251"/>
    </location>
</feature>
<name>B4IS40_DROPE</name>
<evidence type="ECO:0000313" key="3">
    <source>
        <dbReference type="Proteomes" id="UP000008744"/>
    </source>
</evidence>
<gene>
    <name evidence="2" type="primary">Dper\GL14078</name>
    <name evidence="2" type="ORF">Dper_GL14078</name>
</gene>
<dbReference type="OrthoDB" id="550575at2759"/>
<accession>B4IS40</accession>
<keyword evidence="3" id="KW-1185">Reference proteome</keyword>
<organism evidence="3">
    <name type="scientific">Drosophila persimilis</name>
    <name type="common">Fruit fly</name>
    <dbReference type="NCBI Taxonomy" id="7234"/>
    <lineage>
        <taxon>Eukaryota</taxon>
        <taxon>Metazoa</taxon>
        <taxon>Ecdysozoa</taxon>
        <taxon>Arthropoda</taxon>
        <taxon>Hexapoda</taxon>
        <taxon>Insecta</taxon>
        <taxon>Pterygota</taxon>
        <taxon>Neoptera</taxon>
        <taxon>Endopterygota</taxon>
        <taxon>Diptera</taxon>
        <taxon>Brachycera</taxon>
        <taxon>Muscomorpha</taxon>
        <taxon>Ephydroidea</taxon>
        <taxon>Drosophilidae</taxon>
        <taxon>Drosophila</taxon>
        <taxon>Sophophora</taxon>
    </lineage>
</organism>
<dbReference type="EMBL" id="CH697964">
    <property type="protein sequence ID" value="EDW40097.1"/>
    <property type="molecule type" value="Genomic_DNA"/>
</dbReference>
<feature type="region of interest" description="Disordered" evidence="1">
    <location>
        <begin position="147"/>
        <end position="294"/>
    </location>
</feature>
<evidence type="ECO:0000313" key="2">
    <source>
        <dbReference type="EMBL" id="EDW40097.1"/>
    </source>
</evidence>
<dbReference type="AlphaFoldDB" id="B4IS40"/>
<dbReference type="HOGENOM" id="CLU_947549_0_0_1"/>
<proteinExistence type="predicted"/>
<evidence type="ECO:0000256" key="1">
    <source>
        <dbReference type="SAM" id="MobiDB-lite"/>
    </source>
</evidence>
<dbReference type="Proteomes" id="UP000008744">
    <property type="component" value="Unassembled WGS sequence"/>
</dbReference>
<reference evidence="2 3" key="1">
    <citation type="journal article" date="2007" name="Nature">
        <title>Evolution of genes and genomes on the Drosophila phylogeny.</title>
        <authorList>
            <consortium name="Drosophila 12 Genomes Consortium"/>
            <person name="Clark A.G."/>
            <person name="Eisen M.B."/>
            <person name="Smith D.R."/>
            <person name="Bergman C.M."/>
            <person name="Oliver B."/>
            <person name="Markow T.A."/>
            <person name="Kaufman T.C."/>
            <person name="Kellis M."/>
            <person name="Gelbart W."/>
            <person name="Iyer V.N."/>
            <person name="Pollard D.A."/>
            <person name="Sackton T.B."/>
            <person name="Larracuente A.M."/>
            <person name="Singh N.D."/>
            <person name="Abad J.P."/>
            <person name="Abt D.N."/>
            <person name="Adryan B."/>
            <person name="Aguade M."/>
            <person name="Akashi H."/>
            <person name="Anderson W.W."/>
            <person name="Aquadro C.F."/>
            <person name="Ardell D.H."/>
            <person name="Arguello R."/>
            <person name="Artieri C.G."/>
            <person name="Barbash D.A."/>
            <person name="Barker D."/>
            <person name="Barsanti P."/>
            <person name="Batterham P."/>
            <person name="Batzoglou S."/>
            <person name="Begun D."/>
            <person name="Bhutkar A."/>
            <person name="Blanco E."/>
            <person name="Bosak S.A."/>
            <person name="Bradley R.K."/>
            <person name="Brand A.D."/>
            <person name="Brent M.R."/>
            <person name="Brooks A.N."/>
            <person name="Brown R.H."/>
            <person name="Butlin R.K."/>
            <person name="Caggese C."/>
            <person name="Calvi B.R."/>
            <person name="Bernardo de Carvalho A."/>
            <person name="Caspi A."/>
            <person name="Castrezana S."/>
            <person name="Celniker S.E."/>
            <person name="Chang J.L."/>
            <person name="Chapple C."/>
            <person name="Chatterji S."/>
            <person name="Chinwalla A."/>
            <person name="Civetta A."/>
            <person name="Clifton S.W."/>
            <person name="Comeron J.M."/>
            <person name="Costello J.C."/>
            <person name="Coyne J.A."/>
            <person name="Daub J."/>
            <person name="David R.G."/>
            <person name="Delcher A.L."/>
            <person name="Delehaunty K."/>
            <person name="Do C.B."/>
            <person name="Ebling H."/>
            <person name="Edwards K."/>
            <person name="Eickbush T."/>
            <person name="Evans J.D."/>
            <person name="Filipski A."/>
            <person name="Findeiss S."/>
            <person name="Freyhult E."/>
            <person name="Fulton L."/>
            <person name="Fulton R."/>
            <person name="Garcia A.C."/>
            <person name="Gardiner A."/>
            <person name="Garfield D.A."/>
            <person name="Garvin B.E."/>
            <person name="Gibson G."/>
            <person name="Gilbert D."/>
            <person name="Gnerre S."/>
            <person name="Godfrey J."/>
            <person name="Good R."/>
            <person name="Gotea V."/>
            <person name="Gravely B."/>
            <person name="Greenberg A.J."/>
            <person name="Griffiths-Jones S."/>
            <person name="Gross S."/>
            <person name="Guigo R."/>
            <person name="Gustafson E.A."/>
            <person name="Haerty W."/>
            <person name="Hahn M.W."/>
            <person name="Halligan D.L."/>
            <person name="Halpern A.L."/>
            <person name="Halter G.M."/>
            <person name="Han M.V."/>
            <person name="Heger A."/>
            <person name="Hillier L."/>
            <person name="Hinrichs A.S."/>
            <person name="Holmes I."/>
            <person name="Hoskins R.A."/>
            <person name="Hubisz M.J."/>
            <person name="Hultmark D."/>
            <person name="Huntley M.A."/>
            <person name="Jaffe D.B."/>
            <person name="Jagadeeshan S."/>
            <person name="Jeck W.R."/>
            <person name="Johnson J."/>
            <person name="Jones C.D."/>
            <person name="Jordan W.C."/>
            <person name="Karpen G.H."/>
            <person name="Kataoka E."/>
            <person name="Keightley P.D."/>
            <person name="Kheradpour P."/>
            <person name="Kirkness E.F."/>
            <person name="Koerich L.B."/>
            <person name="Kristiansen K."/>
            <person name="Kudrna D."/>
            <person name="Kulathinal R.J."/>
            <person name="Kumar S."/>
            <person name="Kwok R."/>
            <person name="Lander E."/>
            <person name="Langley C.H."/>
            <person name="Lapoint R."/>
            <person name="Lazzaro B.P."/>
            <person name="Lee S.J."/>
            <person name="Levesque L."/>
            <person name="Li R."/>
            <person name="Lin C.F."/>
            <person name="Lin M.F."/>
            <person name="Lindblad-Toh K."/>
            <person name="Llopart A."/>
            <person name="Long M."/>
            <person name="Low L."/>
            <person name="Lozovsky E."/>
            <person name="Lu J."/>
            <person name="Luo M."/>
            <person name="Machado C.A."/>
            <person name="Makalowski W."/>
            <person name="Marzo M."/>
            <person name="Matsuda M."/>
            <person name="Matzkin L."/>
            <person name="McAllister B."/>
            <person name="McBride C.S."/>
            <person name="McKernan B."/>
            <person name="McKernan K."/>
            <person name="Mendez-Lago M."/>
            <person name="Minx P."/>
            <person name="Mollenhauer M.U."/>
            <person name="Montooth K."/>
            <person name="Mount S.M."/>
            <person name="Mu X."/>
            <person name="Myers E."/>
            <person name="Negre B."/>
            <person name="Newfeld S."/>
            <person name="Nielsen R."/>
            <person name="Noor M.A."/>
            <person name="O'Grady P."/>
            <person name="Pachter L."/>
            <person name="Papaceit M."/>
            <person name="Parisi M.J."/>
            <person name="Parisi M."/>
            <person name="Parts L."/>
            <person name="Pedersen J.S."/>
            <person name="Pesole G."/>
            <person name="Phillippy A.M."/>
            <person name="Ponting C.P."/>
            <person name="Pop M."/>
            <person name="Porcelli D."/>
            <person name="Powell J.R."/>
            <person name="Prohaska S."/>
            <person name="Pruitt K."/>
            <person name="Puig M."/>
            <person name="Quesneville H."/>
            <person name="Ram K.R."/>
            <person name="Rand D."/>
            <person name="Rasmussen M.D."/>
            <person name="Reed L.K."/>
            <person name="Reenan R."/>
            <person name="Reily A."/>
            <person name="Remington K.A."/>
            <person name="Rieger T.T."/>
            <person name="Ritchie M.G."/>
            <person name="Robin C."/>
            <person name="Rogers Y.H."/>
            <person name="Rohde C."/>
            <person name="Rozas J."/>
            <person name="Rubenfield M.J."/>
            <person name="Ruiz A."/>
            <person name="Russo S."/>
            <person name="Salzberg S.L."/>
            <person name="Sanchez-Gracia A."/>
            <person name="Saranga D.J."/>
            <person name="Sato H."/>
            <person name="Schaeffer S.W."/>
            <person name="Schatz M.C."/>
            <person name="Schlenke T."/>
            <person name="Schwartz R."/>
            <person name="Segarra C."/>
            <person name="Singh R.S."/>
            <person name="Sirot L."/>
            <person name="Sirota M."/>
            <person name="Sisneros N.B."/>
            <person name="Smith C.D."/>
            <person name="Smith T.F."/>
            <person name="Spieth J."/>
            <person name="Stage D.E."/>
            <person name="Stark A."/>
            <person name="Stephan W."/>
            <person name="Strausberg R.L."/>
            <person name="Strempel S."/>
            <person name="Sturgill D."/>
            <person name="Sutton G."/>
            <person name="Sutton G.G."/>
            <person name="Tao W."/>
            <person name="Teichmann S."/>
            <person name="Tobari Y.N."/>
            <person name="Tomimura Y."/>
            <person name="Tsolas J.M."/>
            <person name="Valente V.L."/>
            <person name="Venter E."/>
            <person name="Venter J.C."/>
            <person name="Vicario S."/>
            <person name="Vieira F.G."/>
            <person name="Vilella A.J."/>
            <person name="Villasante A."/>
            <person name="Walenz B."/>
            <person name="Wang J."/>
            <person name="Wasserman M."/>
            <person name="Watts T."/>
            <person name="Wilson D."/>
            <person name="Wilson R.K."/>
            <person name="Wing R.A."/>
            <person name="Wolfner M.F."/>
            <person name="Wong A."/>
            <person name="Wong G.K."/>
            <person name="Wu C.I."/>
            <person name="Wu G."/>
            <person name="Yamamoto D."/>
            <person name="Yang H.P."/>
            <person name="Yang S.P."/>
            <person name="Yorke J.A."/>
            <person name="Yoshida K."/>
            <person name="Zdobnov E."/>
            <person name="Zhang P."/>
            <person name="Zhang Y."/>
            <person name="Zimin A.V."/>
            <person name="Baldwin J."/>
            <person name="Abdouelleil A."/>
            <person name="Abdulkadir J."/>
            <person name="Abebe A."/>
            <person name="Abera B."/>
            <person name="Abreu J."/>
            <person name="Acer S.C."/>
            <person name="Aftuck L."/>
            <person name="Alexander A."/>
            <person name="An P."/>
            <person name="Anderson E."/>
            <person name="Anderson S."/>
            <person name="Arachi H."/>
            <person name="Azer M."/>
            <person name="Bachantsang P."/>
            <person name="Barry A."/>
            <person name="Bayul T."/>
            <person name="Berlin A."/>
            <person name="Bessette D."/>
            <person name="Bloom T."/>
            <person name="Blye J."/>
            <person name="Boguslavskiy L."/>
            <person name="Bonnet C."/>
            <person name="Boukhgalter B."/>
            <person name="Bourzgui I."/>
            <person name="Brown A."/>
            <person name="Cahill P."/>
            <person name="Channer S."/>
            <person name="Cheshatsang Y."/>
            <person name="Chuda L."/>
            <person name="Citroen M."/>
            <person name="Collymore A."/>
            <person name="Cooke P."/>
            <person name="Costello M."/>
            <person name="D'Aco K."/>
            <person name="Daza R."/>
            <person name="De Haan G."/>
            <person name="DeGray S."/>
            <person name="DeMaso C."/>
            <person name="Dhargay N."/>
            <person name="Dooley K."/>
            <person name="Dooley E."/>
            <person name="Doricent M."/>
            <person name="Dorje P."/>
            <person name="Dorjee K."/>
            <person name="Dupes A."/>
            <person name="Elong R."/>
            <person name="Falk J."/>
            <person name="Farina A."/>
            <person name="Faro S."/>
            <person name="Ferguson D."/>
            <person name="Fisher S."/>
            <person name="Foley C.D."/>
            <person name="Franke A."/>
            <person name="Friedrich D."/>
            <person name="Gadbois L."/>
            <person name="Gearin G."/>
            <person name="Gearin C.R."/>
            <person name="Giannoukos G."/>
            <person name="Goode T."/>
            <person name="Graham J."/>
            <person name="Grandbois E."/>
            <person name="Grewal S."/>
            <person name="Gyaltsen K."/>
            <person name="Hafez N."/>
            <person name="Hagos B."/>
            <person name="Hall J."/>
            <person name="Henson C."/>
            <person name="Hollinger A."/>
            <person name="Honan T."/>
            <person name="Huard M.D."/>
            <person name="Hughes L."/>
            <person name="Hurhula B."/>
            <person name="Husby M.E."/>
            <person name="Kamat A."/>
            <person name="Kanga B."/>
            <person name="Kashin S."/>
            <person name="Khazanovich D."/>
            <person name="Kisner P."/>
            <person name="Lance K."/>
            <person name="Lara M."/>
            <person name="Lee W."/>
            <person name="Lennon N."/>
            <person name="Letendre F."/>
            <person name="LeVine R."/>
            <person name="Lipovsky A."/>
            <person name="Liu X."/>
            <person name="Liu J."/>
            <person name="Liu S."/>
            <person name="Lokyitsang T."/>
            <person name="Lokyitsang Y."/>
            <person name="Lubonja R."/>
            <person name="Lui A."/>
            <person name="MacDonald P."/>
            <person name="Magnisalis V."/>
            <person name="Maru K."/>
            <person name="Matthews C."/>
            <person name="McCusker W."/>
            <person name="McDonough S."/>
            <person name="Mehta T."/>
            <person name="Meldrim J."/>
            <person name="Meneus L."/>
            <person name="Mihai O."/>
            <person name="Mihalev A."/>
            <person name="Mihova T."/>
            <person name="Mittelman R."/>
            <person name="Mlenga V."/>
            <person name="Montmayeur A."/>
            <person name="Mulrain L."/>
            <person name="Navidi A."/>
            <person name="Naylor J."/>
            <person name="Negash T."/>
            <person name="Nguyen T."/>
            <person name="Nguyen N."/>
            <person name="Nicol R."/>
            <person name="Norbu C."/>
            <person name="Norbu N."/>
            <person name="Novod N."/>
            <person name="O'Neill B."/>
            <person name="Osman S."/>
            <person name="Markiewicz E."/>
            <person name="Oyono O.L."/>
            <person name="Patti C."/>
            <person name="Phunkhang P."/>
            <person name="Pierre F."/>
            <person name="Priest M."/>
            <person name="Raghuraman S."/>
            <person name="Rege F."/>
            <person name="Reyes R."/>
            <person name="Rise C."/>
            <person name="Rogov P."/>
            <person name="Ross K."/>
            <person name="Ryan E."/>
            <person name="Settipalli S."/>
            <person name="Shea T."/>
            <person name="Sherpa N."/>
            <person name="Shi L."/>
            <person name="Shih D."/>
            <person name="Sparrow T."/>
            <person name="Spaulding J."/>
            <person name="Stalker J."/>
            <person name="Stange-Thomann N."/>
            <person name="Stavropoulos S."/>
            <person name="Stone C."/>
            <person name="Strader C."/>
            <person name="Tesfaye S."/>
            <person name="Thomson T."/>
            <person name="Thoulutsang Y."/>
            <person name="Thoulutsang D."/>
            <person name="Topham K."/>
            <person name="Topping I."/>
            <person name="Tsamla T."/>
            <person name="Vassiliev H."/>
            <person name="Vo A."/>
            <person name="Wangchuk T."/>
            <person name="Wangdi T."/>
            <person name="Weiand M."/>
            <person name="Wilkinson J."/>
            <person name="Wilson A."/>
            <person name="Yadav S."/>
            <person name="Young G."/>
            <person name="Yu Q."/>
            <person name="Zembek L."/>
            <person name="Zhong D."/>
            <person name="Zimmer A."/>
            <person name="Zwirko Z."/>
            <person name="Jaffe D.B."/>
            <person name="Alvarez P."/>
            <person name="Brockman W."/>
            <person name="Butler J."/>
            <person name="Chin C."/>
            <person name="Gnerre S."/>
            <person name="Grabherr M."/>
            <person name="Kleber M."/>
            <person name="Mauceli E."/>
            <person name="MacCallum I."/>
        </authorList>
    </citation>
    <scope>NUCLEOTIDE SEQUENCE [LARGE SCALE GENOMIC DNA]</scope>
    <source>
        <strain evidence="3">MSH-3 / Tucson 14011-0111.49</strain>
    </source>
</reference>